<dbReference type="InterPro" id="IPR050226">
    <property type="entry name" value="NagZ_Beta-hexosaminidase"/>
</dbReference>
<evidence type="ECO:0000313" key="3">
    <source>
        <dbReference type="EMBL" id="CAD6506270.1"/>
    </source>
</evidence>
<dbReference type="InterPro" id="IPR001764">
    <property type="entry name" value="Glyco_hydro_3_N"/>
</dbReference>
<dbReference type="FunFam" id="3.20.20.300:FF:000008">
    <property type="entry name" value="Beta-N-acetylglucosaminidase, putative"/>
    <property type="match status" value="1"/>
</dbReference>
<proteinExistence type="inferred from homology"/>
<reference evidence="3" key="1">
    <citation type="submission" date="2020-10" db="EMBL/GenBank/DDBJ databases">
        <authorList>
            <person name="Muller C M."/>
        </authorList>
    </citation>
    <scope>NUCLEOTIDE SEQUENCE</scope>
    <source>
        <strain evidence="3">THUN-12</strain>
    </source>
</reference>
<comment type="caution">
    <text evidence="3">The sequence shown here is derived from an EMBL/GenBank/DDBJ whole genome shotgun (WGS) entry which is preliminary data.</text>
</comment>
<comment type="similarity">
    <text evidence="1">Belongs to the glycosyl hydrolase 3 family.</text>
</comment>
<dbReference type="PANTHER" id="PTHR30480:SF8">
    <property type="entry name" value="PUTATIVE (AFU_ORTHOLOGUE AFUA_8G04060)-RELATED"/>
    <property type="match status" value="1"/>
</dbReference>
<dbReference type="GO" id="GO:0009254">
    <property type="term" value="P:peptidoglycan turnover"/>
    <property type="evidence" value="ECO:0007669"/>
    <property type="project" value="TreeGrafter"/>
</dbReference>
<evidence type="ECO:0000259" key="2">
    <source>
        <dbReference type="Pfam" id="PF00933"/>
    </source>
</evidence>
<dbReference type="EMBL" id="CAJHIT010000010">
    <property type="protein sequence ID" value="CAD6506270.1"/>
    <property type="molecule type" value="Genomic_DNA"/>
</dbReference>
<protein>
    <submittedName>
        <fullName evidence="3">BgTH12-07197</fullName>
    </submittedName>
</protein>
<organism evidence="3 4">
    <name type="scientific">Blumeria graminis f. sp. triticale</name>
    <dbReference type="NCBI Taxonomy" id="1689686"/>
    <lineage>
        <taxon>Eukaryota</taxon>
        <taxon>Fungi</taxon>
        <taxon>Dikarya</taxon>
        <taxon>Ascomycota</taxon>
        <taxon>Pezizomycotina</taxon>
        <taxon>Leotiomycetes</taxon>
        <taxon>Erysiphales</taxon>
        <taxon>Erysiphaceae</taxon>
        <taxon>Blumeria</taxon>
    </lineage>
</organism>
<dbReference type="GO" id="GO:0004553">
    <property type="term" value="F:hydrolase activity, hydrolyzing O-glycosyl compounds"/>
    <property type="evidence" value="ECO:0007669"/>
    <property type="project" value="InterPro"/>
</dbReference>
<dbReference type="GO" id="GO:0005975">
    <property type="term" value="P:carbohydrate metabolic process"/>
    <property type="evidence" value="ECO:0007669"/>
    <property type="project" value="InterPro"/>
</dbReference>
<dbReference type="FunFam" id="3.40.50.1700:FF:000013">
    <property type="entry name" value="Glycoside hydrolase family 3 protein"/>
    <property type="match status" value="1"/>
</dbReference>
<gene>
    <name evidence="3" type="ORF">BGTH12_LOCUS7628</name>
</gene>
<dbReference type="PANTHER" id="PTHR30480">
    <property type="entry name" value="BETA-HEXOSAMINIDASE-RELATED"/>
    <property type="match status" value="1"/>
</dbReference>
<dbReference type="Pfam" id="PF00933">
    <property type="entry name" value="Glyco_hydro_3"/>
    <property type="match status" value="1"/>
</dbReference>
<evidence type="ECO:0000313" key="4">
    <source>
        <dbReference type="Proteomes" id="UP000683417"/>
    </source>
</evidence>
<feature type="domain" description="Glycoside hydrolase family 3 N-terminal" evidence="2">
    <location>
        <begin position="34"/>
        <end position="344"/>
    </location>
</feature>
<evidence type="ECO:0000256" key="1">
    <source>
        <dbReference type="ARBA" id="ARBA00005336"/>
    </source>
</evidence>
<dbReference type="Proteomes" id="UP000683417">
    <property type="component" value="Unassembled WGS sequence"/>
</dbReference>
<accession>A0A9W4GJV0</accession>
<name>A0A9W4GJV0_BLUGR</name>
<dbReference type="AlphaFoldDB" id="A0A9W4GJV0"/>
<sequence>MESMAMYNPELNPLWNDLDWAMGQLFFMGWEGTEVTPQIKSLIEVHHLGAILLTAKNLKTAQETSKLVQELQTIAHNSGHPVPLLIALDQENGGVNSLFDDDYICQFPSAMGIAATNSPELAYEVANATAKEVSAVGVNMMMGPVLDVLTNARYQPLGVRAAGDDPHEVSLYGIAVMNGYKNAGLVTCGKHFPSYGNLDFLGSSLEMPIITETIEQLSLSALVPFRNSVREGLDAMMVGGCAMVNDTMNVMHACLSDQVVGNLLRNDLGFTGVTISECLEMDSLSHDIGVRGGTVMAVEAGCDLLLFCRSFAVQQEAISGLKLGIENSMISRERIMISLKRILYLKSKCTDWHQALNPPGISLLSTLHPSHLALSTRAYDSSITVVRDRDQNLTVLNNLEADDELLLLTPLVKPLPASAATKALLETDHSVQREHSKLLHRSSIMSGEGVFRELGRSLARHRHGKLLHTSYTANGVRPVHENLINRAAAIIIVTADANRNLYQNGFTKHIAMMCSIVATGAKKKALIVISVSSPYDFALDSNIGTYICTYDFTEAAMSALVRALFREFIPQGTLPGTLRKSRKGLKSKQNWLVEKWDRDRDYDGLQALIKAVNQSDQPSCQSALSGATASSFLLASIPDAADSFEENHFVVCNSSTGALFGFCSTFYYPESKLGVISTLFVDPCKRNLSIGHSLHQRALRTLLSKSGIKTLRLGGSLPCIFPGVPMTDLTEGERAKRWFSTKGWENSTQKLLYTLALWNMAQWTPVEEVIKNVKRFSFVFDLIFEQDSAATVLEYVHKHAGPMALALYRLALADGNGVVRAKSPIDGSLVGTIIITRPKSQLSTFVPALNAKYASSITKDSMASGVGVAGILGPVISSSPQASIVLQGLTLLGLRQHISYGFNACVLVWVYCDARDILLGMGFEVIDAFEELSCDVKDMHVD</sequence>